<accession>A0ABP0LFE8</accession>
<sequence>MDCRRTKLVVVTCLAITGALPGAARAQRSSSARMAYNPVTRQAERDSRFQQQAVQQRGVQQQQSEGAVYQASTKRPVDSPIEQASYCECEQGYGGGLYEQGYCGDGCCGDACCGDTACCDAVGCGIGGCAPRCWYTGFEATFLKPHFGGSGNLAFTTTETTATTITSADTDFDYDLEFSPRVFLGWQRGCDVGFRATWWQFDHDAAPAIGSPPASGLGEITTPGFLDIDLSSETPTDVFAAATSLNAYTIDLEATKRTDFCAWNFGMGCGFRYAYIEQGYLASLANDNGATLGTIDYRQSIEGFGPTVSFEALRSLNCRAGIFCKARGSILFGDSKSNLVGGEDLNLSVPVTTTATGASDDVLSICELQVGYRWSPAKADCRGWQPFYSVAMEGQLWDGAGNASSQDGALGFFGFNSAIGLNW</sequence>
<evidence type="ECO:0000313" key="4">
    <source>
        <dbReference type="Proteomes" id="UP001642464"/>
    </source>
</evidence>
<comment type="caution">
    <text evidence="3">The sequence shown here is derived from an EMBL/GenBank/DDBJ whole genome shotgun (WGS) entry which is preliminary data.</text>
</comment>
<protein>
    <submittedName>
        <fullName evidence="3">Uncharacterized protein</fullName>
    </submittedName>
</protein>
<feature type="signal peptide" evidence="2">
    <location>
        <begin position="1"/>
        <end position="26"/>
    </location>
</feature>
<name>A0ABP0LFE8_9DINO</name>
<organism evidence="3 4">
    <name type="scientific">Durusdinium trenchii</name>
    <dbReference type="NCBI Taxonomy" id="1381693"/>
    <lineage>
        <taxon>Eukaryota</taxon>
        <taxon>Sar</taxon>
        <taxon>Alveolata</taxon>
        <taxon>Dinophyceae</taxon>
        <taxon>Suessiales</taxon>
        <taxon>Symbiodiniaceae</taxon>
        <taxon>Durusdinium</taxon>
    </lineage>
</organism>
<gene>
    <name evidence="3" type="ORF">SCF082_LOCUS22175</name>
</gene>
<keyword evidence="2" id="KW-0732">Signal</keyword>
<dbReference type="Pfam" id="PF05150">
    <property type="entry name" value="Legionella_OMP"/>
    <property type="match status" value="1"/>
</dbReference>
<dbReference type="EMBL" id="CAXAMM010015891">
    <property type="protein sequence ID" value="CAK9037476.1"/>
    <property type="molecule type" value="Genomic_DNA"/>
</dbReference>
<proteinExistence type="predicted"/>
<dbReference type="InterPro" id="IPR007825">
    <property type="entry name" value="Major_OMP_Legionella"/>
</dbReference>
<feature type="chain" id="PRO_5045829281" evidence="2">
    <location>
        <begin position="27"/>
        <end position="423"/>
    </location>
</feature>
<keyword evidence="4" id="KW-1185">Reference proteome</keyword>
<feature type="region of interest" description="Disordered" evidence="1">
    <location>
        <begin position="56"/>
        <end position="76"/>
    </location>
</feature>
<dbReference type="Proteomes" id="UP001642464">
    <property type="component" value="Unassembled WGS sequence"/>
</dbReference>
<evidence type="ECO:0000256" key="1">
    <source>
        <dbReference type="SAM" id="MobiDB-lite"/>
    </source>
</evidence>
<reference evidence="3 4" key="1">
    <citation type="submission" date="2024-02" db="EMBL/GenBank/DDBJ databases">
        <authorList>
            <person name="Chen Y."/>
            <person name="Shah S."/>
            <person name="Dougan E. K."/>
            <person name="Thang M."/>
            <person name="Chan C."/>
        </authorList>
    </citation>
    <scope>NUCLEOTIDE SEQUENCE [LARGE SCALE GENOMIC DNA]</scope>
</reference>
<evidence type="ECO:0000256" key="2">
    <source>
        <dbReference type="SAM" id="SignalP"/>
    </source>
</evidence>
<evidence type="ECO:0000313" key="3">
    <source>
        <dbReference type="EMBL" id="CAK9037476.1"/>
    </source>
</evidence>